<dbReference type="EMBL" id="QXQB01000003">
    <property type="protein sequence ID" value="RJX38912.1"/>
    <property type="molecule type" value="Genomic_DNA"/>
</dbReference>
<protein>
    <recommendedName>
        <fullName evidence="3">DUF4375 domain-containing protein</fullName>
    </recommendedName>
</protein>
<gene>
    <name evidence="1" type="ORF">D3P09_15465</name>
</gene>
<dbReference type="AlphaFoldDB" id="A0A3A6PC47"/>
<evidence type="ECO:0000313" key="1">
    <source>
        <dbReference type="EMBL" id="RJX38912.1"/>
    </source>
</evidence>
<sequence>MIIAYMENEELESMEDQSLGAACFAPLIRAYKEEESSGGDFAGKVYPQLSRGQQALFAFWTYYSHVRDSKTDLYWWSAYFMAIPLRWKAVQAGLGLFGDKSTLKIVKAMEAALSERGHPRSLAGFDVSFEDLEHDPPLSAIVSEHYDQLLSALPATLGHIAAYIKSHREEFIHIRS</sequence>
<dbReference type="RefSeq" id="WP_120111734.1">
    <property type="nucleotide sequence ID" value="NZ_QXQB01000003.1"/>
</dbReference>
<proteinExistence type="predicted"/>
<evidence type="ECO:0000313" key="2">
    <source>
        <dbReference type="Proteomes" id="UP000267798"/>
    </source>
</evidence>
<keyword evidence="2" id="KW-1185">Reference proteome</keyword>
<dbReference type="Gene3D" id="1.20.1420.60">
    <property type="match status" value="1"/>
</dbReference>
<name>A0A3A6PC47_9BACL</name>
<accession>A0A3A6PC47</accession>
<organism evidence="1 2">
    <name type="scientific">Paenibacillus pinisoli</name>
    <dbReference type="NCBI Taxonomy" id="1276110"/>
    <lineage>
        <taxon>Bacteria</taxon>
        <taxon>Bacillati</taxon>
        <taxon>Bacillota</taxon>
        <taxon>Bacilli</taxon>
        <taxon>Bacillales</taxon>
        <taxon>Paenibacillaceae</taxon>
        <taxon>Paenibacillus</taxon>
    </lineage>
</organism>
<comment type="caution">
    <text evidence="1">The sequence shown here is derived from an EMBL/GenBank/DDBJ whole genome shotgun (WGS) entry which is preliminary data.</text>
</comment>
<dbReference type="Proteomes" id="UP000267798">
    <property type="component" value="Unassembled WGS sequence"/>
</dbReference>
<evidence type="ECO:0008006" key="3">
    <source>
        <dbReference type="Google" id="ProtNLM"/>
    </source>
</evidence>
<reference evidence="1 2" key="1">
    <citation type="submission" date="2018-09" db="EMBL/GenBank/DDBJ databases">
        <title>Paenibacillus aracenensis nov. sp. isolated from a cave in southern Spain.</title>
        <authorList>
            <person name="Jurado V."/>
            <person name="Gutierrez-Patricio S."/>
            <person name="Gonzalez-Pimentel J.L."/>
            <person name="Miller A.Z."/>
            <person name="Laiz L."/>
            <person name="Saiz-Jimenez C."/>
        </authorList>
    </citation>
    <scope>NUCLEOTIDE SEQUENCE [LARGE SCALE GENOMIC DNA]</scope>
    <source>
        <strain evidence="1 2">JCM 19203</strain>
    </source>
</reference>
<dbReference type="OrthoDB" id="2661274at2"/>